<keyword evidence="10" id="KW-1185">Reference proteome</keyword>
<evidence type="ECO:0000256" key="5">
    <source>
        <dbReference type="ARBA" id="ARBA00023163"/>
    </source>
</evidence>
<dbReference type="Gene3D" id="1.10.8.60">
    <property type="match status" value="1"/>
</dbReference>
<dbReference type="SUPFAM" id="SSF46689">
    <property type="entry name" value="Homeodomain-like"/>
    <property type="match status" value="1"/>
</dbReference>
<dbReference type="Proteomes" id="UP000427906">
    <property type="component" value="Chromosome"/>
</dbReference>
<dbReference type="SMART" id="SM00091">
    <property type="entry name" value="PAS"/>
    <property type="match status" value="1"/>
</dbReference>
<reference evidence="9 10" key="1">
    <citation type="submission" date="2019-11" db="EMBL/GenBank/DDBJ databases">
        <title>Comparative genomics of hydrocarbon-degrading Desulfosarcina strains.</title>
        <authorList>
            <person name="Watanabe M."/>
            <person name="Kojima H."/>
            <person name="Fukui M."/>
        </authorList>
    </citation>
    <scope>NUCLEOTIDE SEQUENCE [LARGE SCALE GENOMIC DNA]</scope>
    <source>
        <strain evidence="9 10">PL12</strain>
    </source>
</reference>
<evidence type="ECO:0000256" key="2">
    <source>
        <dbReference type="ARBA" id="ARBA00022840"/>
    </source>
</evidence>
<evidence type="ECO:0008006" key="11">
    <source>
        <dbReference type="Google" id="ProtNLM"/>
    </source>
</evidence>
<dbReference type="GO" id="GO:0006355">
    <property type="term" value="P:regulation of DNA-templated transcription"/>
    <property type="evidence" value="ECO:0007669"/>
    <property type="project" value="InterPro"/>
</dbReference>
<dbReference type="InterPro" id="IPR058031">
    <property type="entry name" value="AAA_lid_NorR"/>
</dbReference>
<name>A0A5K7YVX2_9BACT</name>
<dbReference type="PANTHER" id="PTHR32071">
    <property type="entry name" value="TRANSCRIPTIONAL REGULATORY PROTEIN"/>
    <property type="match status" value="1"/>
</dbReference>
<dbReference type="OrthoDB" id="5413348at2"/>
<dbReference type="RefSeq" id="WP_155319088.1">
    <property type="nucleotide sequence ID" value="NZ_AP021874.1"/>
</dbReference>
<keyword evidence="5" id="KW-0804">Transcription</keyword>
<organism evidence="9 10">
    <name type="scientific">Desulfosarcina alkanivorans</name>
    <dbReference type="NCBI Taxonomy" id="571177"/>
    <lineage>
        <taxon>Bacteria</taxon>
        <taxon>Pseudomonadati</taxon>
        <taxon>Thermodesulfobacteriota</taxon>
        <taxon>Desulfobacteria</taxon>
        <taxon>Desulfobacterales</taxon>
        <taxon>Desulfosarcinaceae</taxon>
        <taxon>Desulfosarcina</taxon>
    </lineage>
</organism>
<feature type="domain" description="PAC" evidence="8">
    <location>
        <begin position="79"/>
        <end position="131"/>
    </location>
</feature>
<dbReference type="InterPro" id="IPR025944">
    <property type="entry name" value="Sigma_54_int_dom_CS"/>
</dbReference>
<dbReference type="InterPro" id="IPR025943">
    <property type="entry name" value="Sigma_54_int_dom_ATP-bd_2"/>
</dbReference>
<dbReference type="Pfam" id="PF13426">
    <property type="entry name" value="PAS_9"/>
    <property type="match status" value="1"/>
</dbReference>
<dbReference type="InterPro" id="IPR009057">
    <property type="entry name" value="Homeodomain-like_sf"/>
</dbReference>
<gene>
    <name evidence="9" type="ORF">DSCA_51510</name>
</gene>
<dbReference type="AlphaFoldDB" id="A0A5K7YVX2"/>
<evidence type="ECO:0000259" key="6">
    <source>
        <dbReference type="PROSITE" id="PS50045"/>
    </source>
</evidence>
<keyword evidence="4" id="KW-0238">DNA-binding</keyword>
<dbReference type="InterPro" id="IPR002197">
    <property type="entry name" value="HTH_Fis"/>
</dbReference>
<dbReference type="FunFam" id="3.40.50.300:FF:000006">
    <property type="entry name" value="DNA-binding transcriptional regulator NtrC"/>
    <property type="match status" value="1"/>
</dbReference>
<dbReference type="InterPro" id="IPR025662">
    <property type="entry name" value="Sigma_54_int_dom_ATP-bd_1"/>
</dbReference>
<dbReference type="GO" id="GO:0005524">
    <property type="term" value="F:ATP binding"/>
    <property type="evidence" value="ECO:0007669"/>
    <property type="project" value="UniProtKB-KW"/>
</dbReference>
<dbReference type="PANTHER" id="PTHR32071:SF117">
    <property type="entry name" value="PTS-DEPENDENT DIHYDROXYACETONE KINASE OPERON REGULATORY PROTEIN-RELATED"/>
    <property type="match status" value="1"/>
</dbReference>
<proteinExistence type="predicted"/>
<protein>
    <recommendedName>
        <fullName evidence="11">Sigma-54-dependent Fis family transcriptional regulator</fullName>
    </recommendedName>
</protein>
<dbReference type="SUPFAM" id="SSF55785">
    <property type="entry name" value="PYP-like sensor domain (PAS domain)"/>
    <property type="match status" value="1"/>
</dbReference>
<dbReference type="EMBL" id="AP021874">
    <property type="protein sequence ID" value="BBO71221.1"/>
    <property type="molecule type" value="Genomic_DNA"/>
</dbReference>
<evidence type="ECO:0000313" key="9">
    <source>
        <dbReference type="EMBL" id="BBO71221.1"/>
    </source>
</evidence>
<feature type="domain" description="PAS" evidence="7">
    <location>
        <begin position="3"/>
        <end position="49"/>
    </location>
</feature>
<dbReference type="InterPro" id="IPR002078">
    <property type="entry name" value="Sigma_54_int"/>
</dbReference>
<dbReference type="PROSITE" id="PS00676">
    <property type="entry name" value="SIGMA54_INTERACT_2"/>
    <property type="match status" value="1"/>
</dbReference>
<dbReference type="CDD" id="cd00009">
    <property type="entry name" value="AAA"/>
    <property type="match status" value="1"/>
</dbReference>
<keyword evidence="2" id="KW-0067">ATP-binding</keyword>
<dbReference type="Gene3D" id="3.30.450.20">
    <property type="entry name" value="PAS domain"/>
    <property type="match status" value="1"/>
</dbReference>
<dbReference type="Pfam" id="PF02954">
    <property type="entry name" value="HTH_8"/>
    <property type="match status" value="1"/>
</dbReference>
<feature type="domain" description="Sigma-54 factor interaction" evidence="6">
    <location>
        <begin position="145"/>
        <end position="374"/>
    </location>
</feature>
<dbReference type="NCBIfam" id="TIGR00229">
    <property type="entry name" value="sensory_box"/>
    <property type="match status" value="1"/>
</dbReference>
<dbReference type="PROSITE" id="PS50113">
    <property type="entry name" value="PAC"/>
    <property type="match status" value="1"/>
</dbReference>
<dbReference type="Gene3D" id="3.40.50.300">
    <property type="entry name" value="P-loop containing nucleotide triphosphate hydrolases"/>
    <property type="match status" value="1"/>
</dbReference>
<dbReference type="SMART" id="SM00382">
    <property type="entry name" value="AAA"/>
    <property type="match status" value="1"/>
</dbReference>
<keyword evidence="3" id="KW-0805">Transcription regulation</keyword>
<evidence type="ECO:0000256" key="1">
    <source>
        <dbReference type="ARBA" id="ARBA00022741"/>
    </source>
</evidence>
<dbReference type="PROSITE" id="PS00688">
    <property type="entry name" value="SIGMA54_INTERACT_3"/>
    <property type="match status" value="1"/>
</dbReference>
<dbReference type="PROSITE" id="PS00675">
    <property type="entry name" value="SIGMA54_INTERACT_1"/>
    <property type="match status" value="1"/>
</dbReference>
<dbReference type="PROSITE" id="PS50112">
    <property type="entry name" value="PAS"/>
    <property type="match status" value="1"/>
</dbReference>
<sequence>MDIAKYWKTIVDTLQDGLMVVDPKGRIIAANPAAERVTGYTADELIGKSCRILNCTGCKIIGKGAGTQWCGLFNRGSIREKKCLITNKDRHSVHIVKSASVLRNEKGDIIGAVETLTDITEKIRQQQEISNLRKTFYLDEGYHGILGKSPVMIDLFEMIDNVAQSETPVMIQGESGSGKELVARAIHRASARRDKPYVKVNCAALNENLLESELFGHVKGAYTGADRTRVGRFEAAHEGTLFLDEIGDIPPAIQIKLLRVLEDRKIERVGDNRPIPVDVRVITATHKRLETLIQKGLFREDLYFRINVFPLNCPPLSGRREDIPLIAQSFIRRNAVSSGKKILGLTPDALEALTEYAWPGNVRELRNAIEYAFVLCQSGGIGVQHLPHKIVNGSVDQQAVCELDPACVKGRQGLIDVLRQAGGNQSKAAKMLGVSRVTVWKRMKKFGIDIKQDVG</sequence>
<dbReference type="CDD" id="cd00130">
    <property type="entry name" value="PAS"/>
    <property type="match status" value="1"/>
</dbReference>
<dbReference type="Pfam" id="PF25601">
    <property type="entry name" value="AAA_lid_14"/>
    <property type="match status" value="1"/>
</dbReference>
<keyword evidence="1" id="KW-0547">Nucleotide-binding</keyword>
<dbReference type="InterPro" id="IPR027417">
    <property type="entry name" value="P-loop_NTPase"/>
</dbReference>
<accession>A0A5K7YVX2</accession>
<evidence type="ECO:0000256" key="3">
    <source>
        <dbReference type="ARBA" id="ARBA00023015"/>
    </source>
</evidence>
<evidence type="ECO:0000259" key="8">
    <source>
        <dbReference type="PROSITE" id="PS50113"/>
    </source>
</evidence>
<evidence type="ECO:0000256" key="4">
    <source>
        <dbReference type="ARBA" id="ARBA00023125"/>
    </source>
</evidence>
<dbReference type="Gene3D" id="1.10.10.60">
    <property type="entry name" value="Homeodomain-like"/>
    <property type="match status" value="1"/>
</dbReference>
<dbReference type="KEGG" id="dalk:DSCA_51510"/>
<evidence type="ECO:0000313" key="10">
    <source>
        <dbReference type="Proteomes" id="UP000427906"/>
    </source>
</evidence>
<dbReference type="PRINTS" id="PR01590">
    <property type="entry name" value="HTHFIS"/>
</dbReference>
<evidence type="ECO:0000259" key="7">
    <source>
        <dbReference type="PROSITE" id="PS50112"/>
    </source>
</evidence>
<dbReference type="SUPFAM" id="SSF52540">
    <property type="entry name" value="P-loop containing nucleoside triphosphate hydrolases"/>
    <property type="match status" value="1"/>
</dbReference>
<dbReference type="GO" id="GO:0043565">
    <property type="term" value="F:sequence-specific DNA binding"/>
    <property type="evidence" value="ECO:0007669"/>
    <property type="project" value="InterPro"/>
</dbReference>
<dbReference type="Pfam" id="PF00158">
    <property type="entry name" value="Sigma54_activat"/>
    <property type="match status" value="1"/>
</dbReference>
<dbReference type="PROSITE" id="PS50045">
    <property type="entry name" value="SIGMA54_INTERACT_4"/>
    <property type="match status" value="1"/>
</dbReference>
<dbReference type="InterPro" id="IPR000014">
    <property type="entry name" value="PAS"/>
</dbReference>
<dbReference type="InterPro" id="IPR000700">
    <property type="entry name" value="PAS-assoc_C"/>
</dbReference>
<dbReference type="InterPro" id="IPR003593">
    <property type="entry name" value="AAA+_ATPase"/>
</dbReference>
<dbReference type="InterPro" id="IPR035965">
    <property type="entry name" value="PAS-like_dom_sf"/>
</dbReference>